<dbReference type="EMBL" id="BMFJ01000001">
    <property type="protein sequence ID" value="GGE19735.1"/>
    <property type="molecule type" value="Genomic_DNA"/>
</dbReference>
<evidence type="ECO:0000313" key="2">
    <source>
        <dbReference type="Proteomes" id="UP000612855"/>
    </source>
</evidence>
<dbReference type="AlphaFoldDB" id="A0A917EBB0"/>
<accession>A0A917EBB0</accession>
<protein>
    <submittedName>
        <fullName evidence="1">Uncharacterized protein</fullName>
    </submittedName>
</protein>
<reference evidence="2" key="1">
    <citation type="journal article" date="2019" name="Int. J. Syst. Evol. Microbiol.">
        <title>The Global Catalogue of Microorganisms (GCM) 10K type strain sequencing project: providing services to taxonomists for standard genome sequencing and annotation.</title>
        <authorList>
            <consortium name="The Broad Institute Genomics Platform"/>
            <consortium name="The Broad Institute Genome Sequencing Center for Infectious Disease"/>
            <person name="Wu L."/>
            <person name="Ma J."/>
        </authorList>
    </citation>
    <scope>NUCLEOTIDE SEQUENCE [LARGE SCALE GENOMIC DNA]</scope>
    <source>
        <strain evidence="2">CGMCC 1.12664</strain>
    </source>
</reference>
<dbReference type="RefSeq" id="WP_188476105.1">
    <property type="nucleotide sequence ID" value="NZ_BMFJ01000001.1"/>
</dbReference>
<evidence type="ECO:0000313" key="1">
    <source>
        <dbReference type="EMBL" id="GGE19735.1"/>
    </source>
</evidence>
<keyword evidence="2" id="KW-1185">Reference proteome</keyword>
<organism evidence="1 2">
    <name type="scientific">Primorskyibacter flagellatus</name>
    <dbReference type="NCBI Taxonomy" id="1387277"/>
    <lineage>
        <taxon>Bacteria</taxon>
        <taxon>Pseudomonadati</taxon>
        <taxon>Pseudomonadota</taxon>
        <taxon>Alphaproteobacteria</taxon>
        <taxon>Rhodobacterales</taxon>
        <taxon>Roseobacteraceae</taxon>
        <taxon>Primorskyibacter</taxon>
    </lineage>
</organism>
<comment type="caution">
    <text evidence="1">The sequence shown here is derived from an EMBL/GenBank/DDBJ whole genome shotgun (WGS) entry which is preliminary data.</text>
</comment>
<gene>
    <name evidence="1" type="ORF">GCM10011360_05620</name>
</gene>
<proteinExistence type="predicted"/>
<dbReference type="Proteomes" id="UP000612855">
    <property type="component" value="Unassembled WGS sequence"/>
</dbReference>
<name>A0A917EBB0_9RHOB</name>
<sequence>MLALAGFVAVQAGGQQLMLEGPGTTPNAKLAADRLGLDRLAAEDTPKVPLSLSEEAVLKALPKFAGVRIATDNVGGYDRLVLRFANAEEAEVASAIVRRIPPKEQAQAIRMEFALFSAPLDDIQRLPDGQLDLLGALVRSGDYAVAVKGSFVTLARGQDAPRVASVLTKLLFAKP</sequence>